<sequence length="86" mass="9594">MFPSTGRYEMPQAMATVSLPERCYLMNVQYPLMVLGTAEHHIQIFNLSNPTTVFKTMQSPLKLQTRVVTCFKASTTGQGFAVGSVY</sequence>
<proteinExistence type="predicted"/>
<keyword evidence="1" id="KW-0853">WD repeat</keyword>
<organism evidence="3 4">
    <name type="scientific">Mycena chlorophos</name>
    <name type="common">Agaric fungus</name>
    <name type="synonym">Agaricus chlorophos</name>
    <dbReference type="NCBI Taxonomy" id="658473"/>
    <lineage>
        <taxon>Eukaryota</taxon>
        <taxon>Fungi</taxon>
        <taxon>Dikarya</taxon>
        <taxon>Basidiomycota</taxon>
        <taxon>Agaricomycotina</taxon>
        <taxon>Agaricomycetes</taxon>
        <taxon>Agaricomycetidae</taxon>
        <taxon>Agaricales</taxon>
        <taxon>Marasmiineae</taxon>
        <taxon>Mycenaceae</taxon>
        <taxon>Mycena</taxon>
    </lineage>
</organism>
<protein>
    <submittedName>
        <fullName evidence="3">Uncharacterized protein</fullName>
    </submittedName>
</protein>
<name>A0ABQ0L0B3_MYCCL</name>
<evidence type="ECO:0000313" key="3">
    <source>
        <dbReference type="EMBL" id="GAT44599.1"/>
    </source>
</evidence>
<dbReference type="Proteomes" id="UP000815677">
    <property type="component" value="Unassembled WGS sequence"/>
</dbReference>
<dbReference type="Gene3D" id="2.130.10.10">
    <property type="entry name" value="YVTN repeat-like/Quinoprotein amine dehydrogenase"/>
    <property type="match status" value="1"/>
</dbReference>
<dbReference type="EMBL" id="DF839873">
    <property type="protein sequence ID" value="GAT44599.1"/>
    <property type="molecule type" value="Genomic_DNA"/>
</dbReference>
<evidence type="ECO:0000313" key="4">
    <source>
        <dbReference type="Proteomes" id="UP000815677"/>
    </source>
</evidence>
<keyword evidence="2" id="KW-0677">Repeat</keyword>
<gene>
    <name evidence="3" type="ORF">MCHLO_02214</name>
</gene>
<keyword evidence="4" id="KW-1185">Reference proteome</keyword>
<dbReference type="PANTHER" id="PTHR10971">
    <property type="entry name" value="MRNA EXPORT FACTOR AND BUB3"/>
    <property type="match status" value="1"/>
</dbReference>
<dbReference type="InterPro" id="IPR015943">
    <property type="entry name" value="WD40/YVTN_repeat-like_dom_sf"/>
</dbReference>
<evidence type="ECO:0000256" key="2">
    <source>
        <dbReference type="ARBA" id="ARBA00022737"/>
    </source>
</evidence>
<reference evidence="3" key="1">
    <citation type="submission" date="2014-09" db="EMBL/GenBank/DDBJ databases">
        <title>Genome sequence of the luminous mushroom Mycena chlorophos for searching fungal bioluminescence genes.</title>
        <authorList>
            <person name="Tanaka Y."/>
            <person name="Kasuga D."/>
            <person name="Oba Y."/>
            <person name="Hase S."/>
            <person name="Sato K."/>
            <person name="Oba Y."/>
            <person name="Sakakibara Y."/>
        </authorList>
    </citation>
    <scope>NUCLEOTIDE SEQUENCE</scope>
</reference>
<accession>A0ABQ0L0B3</accession>
<evidence type="ECO:0000256" key="1">
    <source>
        <dbReference type="ARBA" id="ARBA00022574"/>
    </source>
</evidence>